<dbReference type="STRING" id="98765.A0A2R6NF18"/>
<dbReference type="CDD" id="cd05471">
    <property type="entry name" value="pepsin_like"/>
    <property type="match status" value="1"/>
</dbReference>
<keyword evidence="4" id="KW-1185">Reference proteome</keyword>
<dbReference type="InterPro" id="IPR021109">
    <property type="entry name" value="Peptidase_aspartic_dom_sf"/>
</dbReference>
<dbReference type="AlphaFoldDB" id="A0A2R6NF18"/>
<dbReference type="InterPro" id="IPR033121">
    <property type="entry name" value="PEPTIDASE_A1"/>
</dbReference>
<organism evidence="3 4">
    <name type="scientific">Hermanssonia centrifuga</name>
    <dbReference type="NCBI Taxonomy" id="98765"/>
    <lineage>
        <taxon>Eukaryota</taxon>
        <taxon>Fungi</taxon>
        <taxon>Dikarya</taxon>
        <taxon>Basidiomycota</taxon>
        <taxon>Agaricomycotina</taxon>
        <taxon>Agaricomycetes</taxon>
        <taxon>Polyporales</taxon>
        <taxon>Meruliaceae</taxon>
        <taxon>Hermanssonia</taxon>
    </lineage>
</organism>
<sequence length="248" mass="25547">MGGFTINPQTLLVVTDMSDGLVDGDTSGIMGLAFQSLASTGAVPFWQALTNAGQFASPEMSFWLTRFLDVSNPTDDEPGGVFTLGGTNSTLFTGDIEFLDLAATSSANSATFWLLQMSSLTVNGQNVQISTGDAALSAIDTGTTLIGGPTDGVQALYSAISGSQALSGQMEGFFAYPCSTELSVSISFGGKSWPVNPADMNLQTMSNDLCLGGIFDLGLGSNIGSGGGNPSWVVGDTFLVSLMDHICV</sequence>
<accession>A0A2R6NF18</accession>
<comment type="similarity">
    <text evidence="1">Belongs to the peptidase A1 family.</text>
</comment>
<evidence type="ECO:0000313" key="3">
    <source>
        <dbReference type="EMBL" id="PSR70975.1"/>
    </source>
</evidence>
<dbReference type="Pfam" id="PF00026">
    <property type="entry name" value="Asp"/>
    <property type="match status" value="1"/>
</dbReference>
<dbReference type="OrthoDB" id="771136at2759"/>
<dbReference type="Gene3D" id="2.40.70.10">
    <property type="entry name" value="Acid Proteases"/>
    <property type="match status" value="1"/>
</dbReference>
<protein>
    <recommendedName>
        <fullName evidence="2">Peptidase A1 domain-containing protein</fullName>
    </recommendedName>
</protein>
<dbReference type="EMBL" id="MLYV02001299">
    <property type="protein sequence ID" value="PSR70975.1"/>
    <property type="molecule type" value="Genomic_DNA"/>
</dbReference>
<feature type="domain" description="Peptidase A1" evidence="2">
    <location>
        <begin position="1"/>
        <end position="248"/>
    </location>
</feature>
<dbReference type="PANTHER" id="PTHR47966:SF57">
    <property type="entry name" value="PEPTIDASE A1 DOMAIN-CONTAINING PROTEIN"/>
    <property type="match status" value="1"/>
</dbReference>
<evidence type="ECO:0000259" key="2">
    <source>
        <dbReference type="PROSITE" id="PS51767"/>
    </source>
</evidence>
<name>A0A2R6NF18_9APHY</name>
<dbReference type="InterPro" id="IPR034164">
    <property type="entry name" value="Pepsin-like_dom"/>
</dbReference>
<dbReference type="InterPro" id="IPR001461">
    <property type="entry name" value="Aspartic_peptidase_A1"/>
</dbReference>
<comment type="caution">
    <text evidence="3">The sequence shown here is derived from an EMBL/GenBank/DDBJ whole genome shotgun (WGS) entry which is preliminary data.</text>
</comment>
<dbReference type="GO" id="GO:0004190">
    <property type="term" value="F:aspartic-type endopeptidase activity"/>
    <property type="evidence" value="ECO:0007669"/>
    <property type="project" value="InterPro"/>
</dbReference>
<evidence type="ECO:0000313" key="4">
    <source>
        <dbReference type="Proteomes" id="UP000186601"/>
    </source>
</evidence>
<reference evidence="3 4" key="1">
    <citation type="submission" date="2018-02" db="EMBL/GenBank/DDBJ databases">
        <title>Genome sequence of the basidiomycete white-rot fungus Phlebia centrifuga.</title>
        <authorList>
            <person name="Granchi Z."/>
            <person name="Peng M."/>
            <person name="de Vries R.P."/>
            <person name="Hilden K."/>
            <person name="Makela M.R."/>
            <person name="Grigoriev I."/>
            <person name="Riley R."/>
        </authorList>
    </citation>
    <scope>NUCLEOTIDE SEQUENCE [LARGE SCALE GENOMIC DNA]</scope>
    <source>
        <strain evidence="3 4">FBCC195</strain>
    </source>
</reference>
<dbReference type="SUPFAM" id="SSF50630">
    <property type="entry name" value="Acid proteases"/>
    <property type="match status" value="1"/>
</dbReference>
<dbReference type="PANTHER" id="PTHR47966">
    <property type="entry name" value="BETA-SITE APP-CLEAVING ENZYME, ISOFORM A-RELATED"/>
    <property type="match status" value="1"/>
</dbReference>
<gene>
    <name evidence="3" type="ORF">PHLCEN_2v13151</name>
</gene>
<dbReference type="GO" id="GO:0006508">
    <property type="term" value="P:proteolysis"/>
    <property type="evidence" value="ECO:0007669"/>
    <property type="project" value="InterPro"/>
</dbReference>
<dbReference type="Proteomes" id="UP000186601">
    <property type="component" value="Unassembled WGS sequence"/>
</dbReference>
<proteinExistence type="inferred from homology"/>
<dbReference type="PROSITE" id="PS51767">
    <property type="entry name" value="PEPTIDASE_A1"/>
    <property type="match status" value="1"/>
</dbReference>
<evidence type="ECO:0000256" key="1">
    <source>
        <dbReference type="ARBA" id="ARBA00007447"/>
    </source>
</evidence>